<dbReference type="Proteomes" id="UP001233999">
    <property type="component" value="Unassembled WGS sequence"/>
</dbReference>
<name>A0AAD8ENG0_DIPPU</name>
<keyword evidence="3" id="KW-1185">Reference proteome</keyword>
<feature type="transmembrane region" description="Helical" evidence="1">
    <location>
        <begin position="52"/>
        <end position="73"/>
    </location>
</feature>
<comment type="caution">
    <text evidence="2">The sequence shown here is derived from an EMBL/GenBank/DDBJ whole genome shotgun (WGS) entry which is preliminary data.</text>
</comment>
<keyword evidence="1" id="KW-0812">Transmembrane</keyword>
<evidence type="ECO:0000256" key="1">
    <source>
        <dbReference type="SAM" id="Phobius"/>
    </source>
</evidence>
<feature type="transmembrane region" description="Helical" evidence="1">
    <location>
        <begin position="20"/>
        <end position="40"/>
    </location>
</feature>
<keyword evidence="1" id="KW-0472">Membrane</keyword>
<feature type="transmembrane region" description="Helical" evidence="1">
    <location>
        <begin position="115"/>
        <end position="139"/>
    </location>
</feature>
<dbReference type="Pfam" id="PF15860">
    <property type="entry name" value="DUF4728"/>
    <property type="match status" value="1"/>
</dbReference>
<evidence type="ECO:0000313" key="3">
    <source>
        <dbReference type="Proteomes" id="UP001233999"/>
    </source>
</evidence>
<dbReference type="InterPro" id="IPR053077">
    <property type="entry name" value="MARVEL_domain_protein_3"/>
</dbReference>
<dbReference type="EMBL" id="JASPKZ010001977">
    <property type="protein sequence ID" value="KAJ9596638.1"/>
    <property type="molecule type" value="Genomic_DNA"/>
</dbReference>
<dbReference type="AlphaFoldDB" id="A0AAD8ENG0"/>
<dbReference type="PROSITE" id="PS51257">
    <property type="entry name" value="PROKAR_LIPOPROTEIN"/>
    <property type="match status" value="1"/>
</dbReference>
<evidence type="ECO:0000313" key="2">
    <source>
        <dbReference type="EMBL" id="KAJ9596638.1"/>
    </source>
</evidence>
<dbReference type="PANTHER" id="PTHR34609">
    <property type="entry name" value="GEO08273P1-RELATED"/>
    <property type="match status" value="1"/>
</dbReference>
<keyword evidence="1" id="KW-1133">Transmembrane helix</keyword>
<proteinExistence type="predicted"/>
<dbReference type="PANTHER" id="PTHR34609:SF17">
    <property type="entry name" value="GEO08273P1-RELATED"/>
    <property type="match status" value="1"/>
</dbReference>
<reference evidence="2" key="1">
    <citation type="journal article" date="2023" name="IScience">
        <title>Live-bearing cockroach genome reveals convergent evolutionary mechanisms linked to viviparity in insects and beyond.</title>
        <authorList>
            <person name="Fouks B."/>
            <person name="Harrison M.C."/>
            <person name="Mikhailova A.A."/>
            <person name="Marchal E."/>
            <person name="English S."/>
            <person name="Carruthers M."/>
            <person name="Jennings E.C."/>
            <person name="Chiamaka E.L."/>
            <person name="Frigard R.A."/>
            <person name="Pippel M."/>
            <person name="Attardo G.M."/>
            <person name="Benoit J.B."/>
            <person name="Bornberg-Bauer E."/>
            <person name="Tobe S.S."/>
        </authorList>
    </citation>
    <scope>NUCLEOTIDE SEQUENCE</scope>
    <source>
        <strain evidence="2">Stay&amp;Tobe</strain>
    </source>
</reference>
<gene>
    <name evidence="2" type="ORF">L9F63_012335</name>
</gene>
<protein>
    <submittedName>
        <fullName evidence="2">Uncharacterized protein</fullName>
    </submittedName>
</protein>
<accession>A0AAD8ENG0</accession>
<dbReference type="InterPro" id="IPR031720">
    <property type="entry name" value="DUF4728"/>
</dbReference>
<organism evidence="2 3">
    <name type="scientific">Diploptera punctata</name>
    <name type="common">Pacific beetle cockroach</name>
    <dbReference type="NCBI Taxonomy" id="6984"/>
    <lineage>
        <taxon>Eukaryota</taxon>
        <taxon>Metazoa</taxon>
        <taxon>Ecdysozoa</taxon>
        <taxon>Arthropoda</taxon>
        <taxon>Hexapoda</taxon>
        <taxon>Insecta</taxon>
        <taxon>Pterygota</taxon>
        <taxon>Neoptera</taxon>
        <taxon>Polyneoptera</taxon>
        <taxon>Dictyoptera</taxon>
        <taxon>Blattodea</taxon>
        <taxon>Blaberoidea</taxon>
        <taxon>Blaberidae</taxon>
        <taxon>Diplopterinae</taxon>
        <taxon>Diploptera</taxon>
    </lineage>
</organism>
<feature type="transmembrane region" description="Helical" evidence="1">
    <location>
        <begin position="79"/>
        <end position="103"/>
    </location>
</feature>
<reference evidence="2" key="2">
    <citation type="submission" date="2023-05" db="EMBL/GenBank/DDBJ databases">
        <authorList>
            <person name="Fouks B."/>
        </authorList>
    </citation>
    <scope>NUCLEOTIDE SEQUENCE</scope>
    <source>
        <strain evidence="2">Stay&amp;Tobe</strain>
        <tissue evidence="2">Testes</tissue>
    </source>
</reference>
<sequence length="146" mass="15706">MVVMLRQCCCGCSLKTGTIIIGVLNLIAACLGFGSGGVLLSQKETEFKTMGIVELILAAVLIIISILLIVGAMKDRPALLAPWMICAIIIMIVTIIIYIVGAAKAFQHSDSSTGVSYLISALIYSILETYFILVVYSLYRELRGNA</sequence>